<name>A0AAE2RTN2_CLOBE</name>
<gene>
    <name evidence="3" type="ORF">IS491_23540</name>
    <name evidence="4" type="ORF">IS491_25465</name>
</gene>
<reference evidence="3" key="1">
    <citation type="submission" date="2020-11" db="EMBL/GenBank/DDBJ databases">
        <authorList>
            <person name="Thieme N."/>
            <person name="Liebl W."/>
            <person name="Zverlov V."/>
        </authorList>
    </citation>
    <scope>NUCLEOTIDE SEQUENCE</scope>
    <source>
        <strain evidence="3">NT08</strain>
    </source>
</reference>
<feature type="domain" description="MrpR N-terminal core-binding" evidence="2">
    <location>
        <begin position="19"/>
        <end position="97"/>
    </location>
</feature>
<comment type="caution">
    <text evidence="3">The sequence shown here is derived from an EMBL/GenBank/DDBJ whole genome shotgun (WGS) entry which is preliminary data.</text>
</comment>
<dbReference type="SUPFAM" id="SSF56349">
    <property type="entry name" value="DNA breaking-rejoining enzymes"/>
    <property type="match status" value="1"/>
</dbReference>
<dbReference type="InterPro" id="IPR013762">
    <property type="entry name" value="Integrase-like_cat_sf"/>
</dbReference>
<evidence type="ECO:0000259" key="2">
    <source>
        <dbReference type="Pfam" id="PF22822"/>
    </source>
</evidence>
<dbReference type="GO" id="GO:0015074">
    <property type="term" value="P:DNA integration"/>
    <property type="evidence" value="ECO:0007669"/>
    <property type="project" value="InterPro"/>
</dbReference>
<evidence type="ECO:0000313" key="5">
    <source>
        <dbReference type="Proteomes" id="UP000631418"/>
    </source>
</evidence>
<evidence type="ECO:0000313" key="4">
    <source>
        <dbReference type="EMBL" id="MBF7811944.1"/>
    </source>
</evidence>
<dbReference type="GO" id="GO:0003677">
    <property type="term" value="F:DNA binding"/>
    <property type="evidence" value="ECO:0007669"/>
    <property type="project" value="InterPro"/>
</dbReference>
<evidence type="ECO:0000313" key="3">
    <source>
        <dbReference type="EMBL" id="MBF7811565.1"/>
    </source>
</evidence>
<dbReference type="AlphaFoldDB" id="A0AAE2RTN2"/>
<dbReference type="EMBL" id="JADOEF010000003">
    <property type="protein sequence ID" value="MBF7811565.1"/>
    <property type="molecule type" value="Genomic_DNA"/>
</dbReference>
<sequence length="318" mass="38009">MYEFLGEDTTLDKLDEFQKNKVQWLQDNVQYSETTKRTYWEIININFHDYEKERKRDLYDFGKDEIISVINSIIYTSIKTNISLISIVSSYINWAIEHEYKKGENPCRDIDKTEIMKNRAEIVKRKYITLREFFKLLNNLKCSDIDKMLLVLARYGVKSQSVGTIKWNQVDRDNMILNLENNAKLPIDDRFLTYLDRAYKCEMYDYKTSTLNYVDYGYILKVSDKTDSDKLGRDTIYTRVNAIFRNNGMQKISLTDLYHSRQYDFLFDILRKNKDVTYNDVRNVLMMFFGESTPARAQYLKERFTLMSDYLPDLINNT</sequence>
<dbReference type="Proteomes" id="UP000631418">
    <property type="component" value="Unassembled WGS sequence"/>
</dbReference>
<dbReference type="Pfam" id="PF22822">
    <property type="entry name" value="MrpR_N_CB"/>
    <property type="match status" value="1"/>
</dbReference>
<dbReference type="InterPro" id="IPR011010">
    <property type="entry name" value="DNA_brk_join_enz"/>
</dbReference>
<accession>A0AAE2RTN2</accession>
<dbReference type="GO" id="GO:0006310">
    <property type="term" value="P:DNA recombination"/>
    <property type="evidence" value="ECO:0007669"/>
    <property type="project" value="UniProtKB-KW"/>
</dbReference>
<evidence type="ECO:0000256" key="1">
    <source>
        <dbReference type="ARBA" id="ARBA00023172"/>
    </source>
</evidence>
<keyword evidence="1" id="KW-0233">DNA recombination</keyword>
<dbReference type="EMBL" id="JADOEF010000004">
    <property type="protein sequence ID" value="MBF7811944.1"/>
    <property type="molecule type" value="Genomic_DNA"/>
</dbReference>
<dbReference type="Gene3D" id="1.10.443.10">
    <property type="entry name" value="Intergrase catalytic core"/>
    <property type="match status" value="1"/>
</dbReference>
<dbReference type="InterPro" id="IPR055009">
    <property type="entry name" value="MrpR_N_CB"/>
</dbReference>
<proteinExistence type="predicted"/>
<protein>
    <recommendedName>
        <fullName evidence="2">MrpR N-terminal core-binding domain-containing protein</fullName>
    </recommendedName>
</protein>
<organism evidence="3 5">
    <name type="scientific">Clostridium beijerinckii</name>
    <name type="common">Clostridium MP</name>
    <dbReference type="NCBI Taxonomy" id="1520"/>
    <lineage>
        <taxon>Bacteria</taxon>
        <taxon>Bacillati</taxon>
        <taxon>Bacillota</taxon>
        <taxon>Clostridia</taxon>
        <taxon>Eubacteriales</taxon>
        <taxon>Clostridiaceae</taxon>
        <taxon>Clostridium</taxon>
    </lineage>
</organism>
<dbReference type="RefSeq" id="WP_011968684.1">
    <property type="nucleotide sequence ID" value="NZ_CP073279.1"/>
</dbReference>